<dbReference type="GO" id="GO:0016491">
    <property type="term" value="F:oxidoreductase activity"/>
    <property type="evidence" value="ECO:0007669"/>
    <property type="project" value="UniProtKB-KW"/>
</dbReference>
<accession>A0A078ADN3</accession>
<keyword evidence="4" id="KW-1185">Reference proteome</keyword>
<dbReference type="PANTHER" id="PTHR43899">
    <property type="entry name" value="RH59310P"/>
    <property type="match status" value="1"/>
</dbReference>
<comment type="similarity">
    <text evidence="1">Belongs to the short-chain dehydrogenases/reductases (SDR) family.</text>
</comment>
<dbReference type="SUPFAM" id="SSF51735">
    <property type="entry name" value="NAD(P)-binding Rossmann-fold domains"/>
    <property type="match status" value="1"/>
</dbReference>
<dbReference type="EMBL" id="CCKQ01008199">
    <property type="protein sequence ID" value="CDW79642.1"/>
    <property type="molecule type" value="Genomic_DNA"/>
</dbReference>
<dbReference type="Gene3D" id="3.40.50.720">
    <property type="entry name" value="NAD(P)-binding Rossmann-like Domain"/>
    <property type="match status" value="1"/>
</dbReference>
<dbReference type="InterPro" id="IPR051019">
    <property type="entry name" value="VLCFA-Steroid_DH"/>
</dbReference>
<evidence type="ECO:0000256" key="2">
    <source>
        <dbReference type="ARBA" id="ARBA00023002"/>
    </source>
</evidence>
<dbReference type="AlphaFoldDB" id="A0A078ADN3"/>
<dbReference type="Proteomes" id="UP000039865">
    <property type="component" value="Unassembled WGS sequence"/>
</dbReference>
<dbReference type="InterPro" id="IPR002347">
    <property type="entry name" value="SDR_fam"/>
</dbReference>
<dbReference type="InParanoid" id="A0A078ADN3"/>
<dbReference type="Pfam" id="PF00106">
    <property type="entry name" value="adh_short"/>
    <property type="match status" value="1"/>
</dbReference>
<reference evidence="3 4" key="1">
    <citation type="submission" date="2014-06" db="EMBL/GenBank/DDBJ databases">
        <authorList>
            <person name="Swart Estienne"/>
        </authorList>
    </citation>
    <scope>NUCLEOTIDE SEQUENCE [LARGE SCALE GENOMIC DNA]</scope>
    <source>
        <strain evidence="3 4">130c</strain>
    </source>
</reference>
<dbReference type="OrthoDB" id="418498at2759"/>
<dbReference type="PANTHER" id="PTHR43899:SF13">
    <property type="entry name" value="RH59310P"/>
    <property type="match status" value="1"/>
</dbReference>
<sequence length="299" mass="34486">MRLFNQHFLRREQDHYQNYGIVKDGKNISWVAITGGSDGIGLAFCHHLAKQGFNILMIGRSESKMTEKLNELKKQYQKIDTYYILADFSKLSHYNDYERIAQRLKQYDVAMLLLNAGYGKPERFDAKENIEVEEAVNLNALHCIYMTKAMLPQIQNRDKKSALLYTSSSLGVLYSPGNIDYCFSKRLTSFLARGIHYELSQTNKVDVMTFEPFGVSSNLVKTKPNSLINSSEYASACALRDLGKEISTFGSISHYFQYWLLIAIGETRRNKMFYNFYTKQFKKEYGQESSSDLSKNNKN</sequence>
<gene>
    <name evidence="3" type="primary">Contig847.g924</name>
    <name evidence="3" type="ORF">STYLEM_8632</name>
</gene>
<name>A0A078ADN3_STYLE</name>
<protein>
    <submittedName>
        <fullName evidence="3">Steroid dehydrogenase</fullName>
    </submittedName>
</protein>
<evidence type="ECO:0000313" key="3">
    <source>
        <dbReference type="EMBL" id="CDW79642.1"/>
    </source>
</evidence>
<dbReference type="InterPro" id="IPR036291">
    <property type="entry name" value="NAD(P)-bd_dom_sf"/>
</dbReference>
<keyword evidence="2" id="KW-0560">Oxidoreductase</keyword>
<evidence type="ECO:0000256" key="1">
    <source>
        <dbReference type="ARBA" id="ARBA00006484"/>
    </source>
</evidence>
<organism evidence="3 4">
    <name type="scientific">Stylonychia lemnae</name>
    <name type="common">Ciliate</name>
    <dbReference type="NCBI Taxonomy" id="5949"/>
    <lineage>
        <taxon>Eukaryota</taxon>
        <taxon>Sar</taxon>
        <taxon>Alveolata</taxon>
        <taxon>Ciliophora</taxon>
        <taxon>Intramacronucleata</taxon>
        <taxon>Spirotrichea</taxon>
        <taxon>Stichotrichia</taxon>
        <taxon>Sporadotrichida</taxon>
        <taxon>Oxytrichidae</taxon>
        <taxon>Stylonychinae</taxon>
        <taxon>Stylonychia</taxon>
    </lineage>
</organism>
<proteinExistence type="inferred from homology"/>
<dbReference type="PIRSF" id="PIRSF000126">
    <property type="entry name" value="11-beta-HSD1"/>
    <property type="match status" value="1"/>
</dbReference>
<evidence type="ECO:0000313" key="4">
    <source>
        <dbReference type="Proteomes" id="UP000039865"/>
    </source>
</evidence>